<evidence type="ECO:0000256" key="4">
    <source>
        <dbReference type="ARBA" id="ARBA00005673"/>
    </source>
</evidence>
<dbReference type="InterPro" id="IPR035985">
    <property type="entry name" value="Ubiquitin-activating_enz"/>
</dbReference>
<dbReference type="CDD" id="cd01490">
    <property type="entry name" value="Ube1_repeat2"/>
    <property type="match status" value="1"/>
</dbReference>
<evidence type="ECO:0000256" key="6">
    <source>
        <dbReference type="ARBA" id="ARBA00012990"/>
    </source>
</evidence>
<reference evidence="16 17" key="2">
    <citation type="journal article" date="2005" name="Nature">
        <title>The map-based sequence of the rice genome.</title>
        <authorList>
            <consortium name="International rice genome sequencing project (IRGSP)"/>
            <person name="Matsumoto T."/>
            <person name="Wu J."/>
            <person name="Kanamori H."/>
            <person name="Katayose Y."/>
            <person name="Fujisawa M."/>
            <person name="Namiki N."/>
            <person name="Mizuno H."/>
            <person name="Yamamoto K."/>
            <person name="Antonio B.A."/>
            <person name="Baba T."/>
            <person name="Sakata K."/>
            <person name="Nagamura Y."/>
            <person name="Aoki H."/>
            <person name="Arikawa K."/>
            <person name="Arita K."/>
            <person name="Bito T."/>
            <person name="Chiden Y."/>
            <person name="Fujitsuka N."/>
            <person name="Fukunaka R."/>
            <person name="Hamada M."/>
            <person name="Harada C."/>
            <person name="Hayashi A."/>
            <person name="Hijishita S."/>
            <person name="Honda M."/>
            <person name="Hosokawa S."/>
            <person name="Ichikawa Y."/>
            <person name="Idonuma A."/>
            <person name="Iijima M."/>
            <person name="Ikeda M."/>
            <person name="Ikeno M."/>
            <person name="Ito K."/>
            <person name="Ito S."/>
            <person name="Ito T."/>
            <person name="Ito Y."/>
            <person name="Ito Y."/>
            <person name="Iwabuchi A."/>
            <person name="Kamiya K."/>
            <person name="Karasawa W."/>
            <person name="Kurita K."/>
            <person name="Katagiri S."/>
            <person name="Kikuta A."/>
            <person name="Kobayashi H."/>
            <person name="Kobayashi N."/>
            <person name="Machita K."/>
            <person name="Maehara T."/>
            <person name="Masukawa M."/>
            <person name="Mizubayashi T."/>
            <person name="Mukai Y."/>
            <person name="Nagasaki H."/>
            <person name="Nagata Y."/>
            <person name="Naito S."/>
            <person name="Nakashima M."/>
            <person name="Nakama Y."/>
            <person name="Nakamichi Y."/>
            <person name="Nakamura M."/>
            <person name="Meguro A."/>
            <person name="Negishi M."/>
            <person name="Ohta I."/>
            <person name="Ohta T."/>
            <person name="Okamoto M."/>
            <person name="Ono N."/>
            <person name="Saji S."/>
            <person name="Sakaguchi M."/>
            <person name="Sakai K."/>
            <person name="Shibata M."/>
            <person name="Shimokawa T."/>
            <person name="Song J."/>
            <person name="Takazaki Y."/>
            <person name="Terasawa K."/>
            <person name="Tsugane M."/>
            <person name="Tsuji K."/>
            <person name="Ueda S."/>
            <person name="Waki K."/>
            <person name="Yamagata H."/>
            <person name="Yamamoto M."/>
            <person name="Yamamoto S."/>
            <person name="Yamane H."/>
            <person name="Yoshiki S."/>
            <person name="Yoshihara R."/>
            <person name="Yukawa K."/>
            <person name="Zhong H."/>
            <person name="Yano M."/>
            <person name="Yuan Q."/>
            <person name="Ouyang S."/>
            <person name="Liu J."/>
            <person name="Jones K.M."/>
            <person name="Gansberger K."/>
            <person name="Moffat K."/>
            <person name="Hill J."/>
            <person name="Bera J."/>
            <person name="Fadrosh D."/>
            <person name="Jin S."/>
            <person name="Johri S."/>
            <person name="Kim M."/>
            <person name="Overton L."/>
            <person name="Reardon M."/>
            <person name="Tsitrin T."/>
            <person name="Vuong H."/>
            <person name="Weaver B."/>
            <person name="Ciecko A."/>
            <person name="Tallon L."/>
            <person name="Jackson J."/>
            <person name="Pai G."/>
            <person name="Aken S.V."/>
            <person name="Utterback T."/>
            <person name="Reidmuller S."/>
            <person name="Feldblyum T."/>
            <person name="Hsiao J."/>
            <person name="Zismann V."/>
            <person name="Iobst S."/>
            <person name="de Vazeille A.R."/>
            <person name="Buell C.R."/>
            <person name="Ying K."/>
            <person name="Li Y."/>
            <person name="Lu T."/>
            <person name="Huang Y."/>
            <person name="Zhao Q."/>
            <person name="Feng Q."/>
            <person name="Zhang L."/>
            <person name="Zhu J."/>
            <person name="Weng Q."/>
            <person name="Mu J."/>
            <person name="Lu Y."/>
            <person name="Fan D."/>
            <person name="Liu Y."/>
            <person name="Guan J."/>
            <person name="Zhang Y."/>
            <person name="Yu S."/>
            <person name="Liu X."/>
            <person name="Zhang Y."/>
            <person name="Hong G."/>
            <person name="Han B."/>
            <person name="Choisne N."/>
            <person name="Demange N."/>
            <person name="Orjeda G."/>
            <person name="Samain S."/>
            <person name="Cattolico L."/>
            <person name="Pelletier E."/>
            <person name="Couloux A."/>
            <person name="Segurens B."/>
            <person name="Wincker P."/>
            <person name="D'Hont A."/>
            <person name="Scarpelli C."/>
            <person name="Weissenbach J."/>
            <person name="Salanoubat M."/>
            <person name="Quetier F."/>
            <person name="Yu Y."/>
            <person name="Kim H.R."/>
            <person name="Rambo T."/>
            <person name="Currie J."/>
            <person name="Collura K."/>
            <person name="Luo M."/>
            <person name="Yang T."/>
            <person name="Ammiraju J.S.S."/>
            <person name="Engler F."/>
            <person name="Soderlund C."/>
            <person name="Wing R.A."/>
            <person name="Palmer L.E."/>
            <person name="de la Bastide M."/>
            <person name="Spiegel L."/>
            <person name="Nascimento L."/>
            <person name="Zutavern T."/>
            <person name="O'Shaughnessy A."/>
            <person name="Dike S."/>
            <person name="Dedhia N."/>
            <person name="Preston R."/>
            <person name="Balija V."/>
            <person name="McCombie W.R."/>
            <person name="Chow T."/>
            <person name="Chen H."/>
            <person name="Chung M."/>
            <person name="Chen C."/>
            <person name="Shaw J."/>
            <person name="Wu H."/>
            <person name="Hsiao K."/>
            <person name="Chao Y."/>
            <person name="Chu M."/>
            <person name="Cheng C."/>
            <person name="Hour A."/>
            <person name="Lee P."/>
            <person name="Lin S."/>
            <person name="Lin Y."/>
            <person name="Liou J."/>
            <person name="Liu S."/>
            <person name="Hsing Y."/>
            <person name="Raghuvanshi S."/>
            <person name="Mohanty A."/>
            <person name="Bharti A.K."/>
            <person name="Gaur A."/>
            <person name="Gupta V."/>
            <person name="Kumar D."/>
            <person name="Ravi V."/>
            <person name="Vij S."/>
            <person name="Kapur A."/>
            <person name="Khurana P."/>
            <person name="Khurana P."/>
            <person name="Khurana J.P."/>
            <person name="Tyagi A.K."/>
            <person name="Gaikwad K."/>
            <person name="Singh A."/>
            <person name="Dalal V."/>
            <person name="Srivastava S."/>
            <person name="Dixit A."/>
            <person name="Pal A.K."/>
            <person name="Ghazi I.A."/>
            <person name="Yadav M."/>
            <person name="Pandit A."/>
            <person name="Bhargava A."/>
            <person name="Sureshbabu K."/>
            <person name="Batra K."/>
            <person name="Sharma T.R."/>
            <person name="Mohapatra T."/>
            <person name="Singh N.K."/>
            <person name="Messing J."/>
            <person name="Nelson A.B."/>
            <person name="Fuks G."/>
            <person name="Kavchok S."/>
            <person name="Keizer G."/>
            <person name="Linton E."/>
            <person name="Llaca V."/>
            <person name="Song R."/>
            <person name="Tanyolac B."/>
            <person name="Young S."/>
            <person name="Ho-Il K."/>
            <person name="Hahn J.H."/>
            <person name="Sangsakoo G."/>
            <person name="Vanavichit A."/>
            <person name="de Mattos Luiz.A.T."/>
            <person name="Zimmer P.D."/>
            <person name="Malone G."/>
            <person name="Dellagostin O."/>
            <person name="de Oliveira A.C."/>
            <person name="Bevan M."/>
            <person name="Bancroft I."/>
            <person name="Minx P."/>
            <person name="Cordum H."/>
            <person name="Wilson R."/>
            <person name="Cheng Z."/>
            <person name="Jin W."/>
            <person name="Jiang J."/>
            <person name="Leong S.A."/>
            <person name="Iwama H."/>
            <person name="Gojobori T."/>
            <person name="Itoh T."/>
            <person name="Niimura Y."/>
            <person name="Fujii Y."/>
            <person name="Habara T."/>
            <person name="Sakai H."/>
            <person name="Sato Y."/>
            <person name="Wilson G."/>
            <person name="Kumar K."/>
            <person name="McCouch S."/>
            <person name="Juretic N."/>
            <person name="Hoen D."/>
            <person name="Wright S."/>
            <person name="Bruskiewich R."/>
            <person name="Bureau T."/>
            <person name="Miyao A."/>
            <person name="Hirochika H."/>
            <person name="Nishikawa T."/>
            <person name="Kadowaki K."/>
            <person name="Sugiura M."/>
            <person name="Burr B."/>
            <person name="Sasaki T."/>
        </authorList>
    </citation>
    <scope>NUCLEOTIDE SEQUENCE [LARGE SCALE GENOMIC DNA]</scope>
    <source>
        <strain evidence="17">cv. Nipponbare</strain>
    </source>
</reference>
<evidence type="ECO:0000256" key="3">
    <source>
        <dbReference type="ARBA" id="ARBA00004906"/>
    </source>
</evidence>
<feature type="compositionally biased region" description="Basic and acidic residues" evidence="13">
    <location>
        <begin position="9"/>
        <end position="21"/>
    </location>
</feature>
<sequence>MLPTNKRAAGTDDDRPTDPKRPKVAQNGSTNGVVVPEIDEDLHSRQLAVYGRETMRRLFASHVLVSGLNGLGAEIAKNLALAGVKSVTLHDVKNVEMWDLSANFFLSENDIGKNRAAACVSKLQELNNAVLVSALTEELTTDHLSKFQAVVFTDIGLDKAYEFDDYCHSHCPPISFIKAEVCGLFGTVFCDFGPEFTVLDVDGEDPHTGIIASISNDNPALVSCVDDERLEFQDGDFVVFSEVHGMAELNDGKPRKVKNARPFSFCIEEDTTKYDMYIKGGIVTQIKEPKILRFKSLRDAMRDPGDFLLSDFSKFERSPVLHLAFQALDKFKKEYGRYPAPGCEQDAQSFLKCAADINEALTDHKLDTIDEKLFRHFASGSRAVLNPMAAMFGGIVGQEVVKACSGKFHPLYQFFYFDSVESLPTYPLDSEDIKPSNSRYDAQISVFGSKLQKKLEEANTFVVGSGALGCEFLKNLALMGVSCSPKGKLTITDDDVIEKSNLSRQFLFRDWNIRQAKSTVAAAAASAINPNLCIDALQNRACPDTENVFHDTFWEGLDVVINALDNVNARMYMDMRCLYFQKALLESGTLGAKCNTQMVIPHLTENYGASRDPPEKQAPMCTVHSFPHNIDHCLTWARSEFEGLLEKTPGEVNSFLSNPAQYAAAMRKAGDAQARELLERVSECLGKERCSLFEDCIRWARLKFEDYFSNRVKQLTFTFPEDAATSTGAPFWSAPKRFPRPLQFSVSDPSHIHFIMSASILRAESFGIAIPDWAKNTSKLADAVSEVAVPQFEPKKGVSIVTDEKATSLSSASVDDVSVIDDLLAKLEECAKRLPPGFQMKPIQFEKDDDTNFHMDLISGFANMRARNYSIPEVDKLKAKFIAGRIIPAIATSTAMATGLVCLELYKVIAGEHPIEDYRNTFANLALPLFSMAEPVPPKVMKHQDMSWTVWDRWSIKGNLTVAELLQWFSDKGLTAYSISCGTSLLYNNMFARHKERLNKKVVDVAREVAKVDVPEYRKHLDLVAACEDDDGNDIDIPLVSVYFR</sequence>
<dbReference type="InterPro" id="IPR042302">
    <property type="entry name" value="E1_FCCH_sf"/>
</dbReference>
<dbReference type="GO" id="GO:0004842">
    <property type="term" value="F:ubiquitin-protein transferase activity"/>
    <property type="evidence" value="ECO:0007669"/>
    <property type="project" value="UniProtKB-ARBA"/>
</dbReference>
<dbReference type="Pfam" id="PF00899">
    <property type="entry name" value="ThiF"/>
    <property type="match status" value="1"/>
</dbReference>
<dbReference type="CDD" id="cd01491">
    <property type="entry name" value="Ube1_repeat1"/>
    <property type="match status" value="1"/>
</dbReference>
<dbReference type="Pfam" id="PF10585">
    <property type="entry name" value="UBA_E1_SCCH"/>
    <property type="match status" value="1"/>
</dbReference>
<evidence type="ECO:0000313" key="16">
    <source>
        <dbReference type="EMBL" id="BAF22639.1"/>
    </source>
</evidence>
<evidence type="ECO:0000256" key="5">
    <source>
        <dbReference type="ARBA" id="ARBA00011245"/>
    </source>
</evidence>
<comment type="subunit">
    <text evidence="5">Monomer.</text>
</comment>
<feature type="region of interest" description="Disordered" evidence="13">
    <location>
        <begin position="1"/>
        <end position="32"/>
    </location>
</feature>
<dbReference type="InterPro" id="IPR045886">
    <property type="entry name" value="ThiF/MoeB/HesA"/>
</dbReference>
<dbReference type="FunFam" id="3.40.50.720:FF:000015">
    <property type="entry name" value="Ubiquitin-activating enzyme E1 1"/>
    <property type="match status" value="1"/>
</dbReference>
<evidence type="ECO:0000256" key="13">
    <source>
        <dbReference type="SAM" id="MobiDB-lite"/>
    </source>
</evidence>
<dbReference type="InterPro" id="IPR000594">
    <property type="entry name" value="ThiF_NAD_FAD-bd"/>
</dbReference>
<proteinExistence type="inferred from homology"/>
<dbReference type="Gene3D" id="3.40.50.720">
    <property type="entry name" value="NAD(P)-binding Rossmann-like Domain"/>
    <property type="match status" value="1"/>
</dbReference>
<dbReference type="SUPFAM" id="SSF69572">
    <property type="entry name" value="Activating enzymes of the ubiquitin-like proteins"/>
    <property type="match status" value="2"/>
</dbReference>
<gene>
    <name evidence="15" type="primary">P0034A04.123</name>
    <name evidence="16" type="ordered locus">Os07g0692900</name>
</gene>
<keyword evidence="7 12" id="KW-0436">Ligase</keyword>
<evidence type="ECO:0000256" key="7">
    <source>
        <dbReference type="ARBA" id="ARBA00022598"/>
    </source>
</evidence>
<dbReference type="KEGG" id="dosa:Os07g0692900"/>
<dbReference type="Pfam" id="PF09358">
    <property type="entry name" value="E1_UFD"/>
    <property type="match status" value="1"/>
</dbReference>
<reference evidence="16" key="4">
    <citation type="journal article" date="2007" name="Genome Res.">
        <title>Curated Genome Annotation of Oryza sativa ssp. japonica and Comparative Genome Analysis with Arabidopsis thaliana.</title>
        <authorList>
            <consortium name="The Rice Annotation Project (RAP)"/>
            <person name="Itoh T."/>
            <person name="Tanaka T."/>
            <person name="Barrero R.A."/>
            <person name="Yamasaki C."/>
            <person name="Fujii Y."/>
            <person name="Hilton P.B."/>
            <person name="Antonio B.A."/>
            <person name="Aono H."/>
            <person name="Apweiler R."/>
            <person name="Bruskiewich R."/>
            <person name="Bureau T."/>
            <person name="Burr F."/>
            <person name="Costa de Oliveira A."/>
            <person name="Fuks G."/>
            <person name="Habara T."/>
            <person name="Haberer G."/>
            <person name="Han B."/>
            <person name="Harada E."/>
            <person name="Hiraki A.T."/>
            <person name="Hirochika H."/>
            <person name="Hoen D."/>
            <person name="Hokari H."/>
            <person name="Hosokawa S."/>
            <person name="Hsing Y."/>
            <person name="Ikawa H."/>
            <person name="Ikeo K."/>
            <person name="Imanishi T."/>
            <person name="Ito Y."/>
            <person name="Jaiswal P."/>
            <person name="Kanno M."/>
            <person name="Kawahara Y."/>
            <person name="Kawamura T."/>
            <person name="Kawashima H."/>
            <person name="Khurana J.P."/>
            <person name="Kikuchi S."/>
            <person name="Komatsu S."/>
            <person name="Koyanagi K.O."/>
            <person name="Kubooka H."/>
            <person name="Lieberherr D."/>
            <person name="Lin Y.C."/>
            <person name="Lonsdale D."/>
            <person name="Matsumoto T."/>
            <person name="Matsuya A."/>
            <person name="McCombie W.R."/>
            <person name="Messing J."/>
            <person name="Miyao A."/>
            <person name="Mulder N."/>
            <person name="Nagamura Y."/>
            <person name="Nam J."/>
            <person name="Namiki N."/>
            <person name="Numa H."/>
            <person name="Nurimoto S."/>
            <person name="O'donovan C."/>
            <person name="Ohyanagi H."/>
            <person name="Okido T."/>
            <person name="Oota S."/>
            <person name="Osato N."/>
            <person name="Palmer L.E."/>
            <person name="Quetier F."/>
            <person name="Raghuvanshi S."/>
            <person name="Saichi N."/>
            <person name="Sakai H."/>
            <person name="Sakai Y."/>
            <person name="Sakata K."/>
            <person name="Sakurai T."/>
            <person name="Sato F."/>
            <person name="Sato Y."/>
            <person name="Schoof H."/>
            <person name="Seki M."/>
            <person name="Shibata M."/>
            <person name="Shimizu Y."/>
            <person name="Shinozaki K."/>
            <person name="Shinso Y."/>
            <person name="Singh N.K."/>
            <person name="Smith-White B."/>
            <person name="Takeda J."/>
            <person name="Tanino M."/>
            <person name="Tatusova T."/>
            <person name="Thongjuea S."/>
            <person name="Todokoro F."/>
            <person name="Tsugane M."/>
            <person name="Tyagi A.K."/>
            <person name="Vanavichit A."/>
            <person name="Wang A."/>
            <person name="Wing R.A."/>
            <person name="Yamaguchi K."/>
            <person name="Yamamoto M."/>
            <person name="Yamamoto N."/>
            <person name="Yu Y."/>
            <person name="Zhang H."/>
            <person name="Zhao Q."/>
            <person name="Higo K."/>
            <person name="Burr B."/>
            <person name="Gojobori T."/>
            <person name="Sasaki T."/>
        </authorList>
    </citation>
    <scope>NUCLEOTIDE SEQUENCE</scope>
</reference>
<dbReference type="Proteomes" id="UP000000763">
    <property type="component" value="Chromosome 7"/>
</dbReference>
<keyword evidence="8 12" id="KW-0547">Nucleotide-binding</keyword>
<dbReference type="PANTHER" id="PTHR10953:SF226">
    <property type="entry name" value="UBIQUITIN-ACTIVATING ENZYME E1 3"/>
    <property type="match status" value="1"/>
</dbReference>
<reference evidence="15" key="1">
    <citation type="submission" date="2001-11" db="EMBL/GenBank/DDBJ databases">
        <title>Oryza sativa nipponbare(GA3) genomic DNA, chromosome 7, PAC clone:P0034A04.</title>
        <authorList>
            <person name="Sasaki T."/>
            <person name="Matsumoto T."/>
            <person name="Yamamoto K."/>
        </authorList>
    </citation>
    <scope>NUCLEOTIDE SEQUENCE</scope>
</reference>
<dbReference type="GO" id="GO:0004839">
    <property type="term" value="F:ubiquitin activating enzyme activity"/>
    <property type="evidence" value="ECO:0007669"/>
    <property type="project" value="UniProtKB-EC"/>
</dbReference>
<evidence type="ECO:0000256" key="8">
    <source>
        <dbReference type="ARBA" id="ARBA00022741"/>
    </source>
</evidence>
<reference evidence="16" key="7">
    <citation type="submission" date="2012-08" db="EMBL/GenBank/DDBJ databases">
        <title>Oryza sativa nipponbare(GA3) genomic DNA, chromosome 7.</title>
        <authorList>
            <consortium name="IRGSP(International Rice Genome Sequencing Project)"/>
        </authorList>
    </citation>
    <scope>NUCLEOTIDE SEQUENCE</scope>
</reference>
<dbReference type="FunFam" id="3.50.50.80:FF:000003">
    <property type="entry name" value="Ubiquitin-activating enzyme E1 2"/>
    <property type="match status" value="1"/>
</dbReference>
<reference evidence="16" key="8">
    <citation type="submission" date="2012-08" db="EMBL/GenBank/DDBJ databases">
        <title>The Second Rice Annotation Project Meeting (RAP2).</title>
        <authorList>
            <consortium name="The Rice Annotation Project (RAP)"/>
        </authorList>
    </citation>
    <scope>NUCLEOTIDE SEQUENCE</scope>
</reference>
<dbReference type="InterPro" id="IPR018074">
    <property type="entry name" value="UBQ-activ_enz_E1_CS"/>
</dbReference>
<dbReference type="PROSITE" id="PS00536">
    <property type="entry name" value="UBIQUITIN_ACTIVAT_1"/>
    <property type="match status" value="1"/>
</dbReference>
<dbReference type="InterPro" id="IPR018075">
    <property type="entry name" value="UBQ-activ_enz_E1"/>
</dbReference>
<comment type="pathway">
    <text evidence="3">Protein modification; protein ubiquitination.</text>
</comment>
<evidence type="ECO:0000256" key="9">
    <source>
        <dbReference type="ARBA" id="ARBA00022786"/>
    </source>
</evidence>
<dbReference type="OrthoDB" id="10252231at2759"/>
<dbReference type="InterPro" id="IPR000011">
    <property type="entry name" value="UBQ/SUMO-activ_enz_E1-like"/>
</dbReference>
<evidence type="ECO:0000259" key="14">
    <source>
        <dbReference type="SMART" id="SM00985"/>
    </source>
</evidence>
<dbReference type="HOGENOM" id="CLU_002556_0_0_1"/>
<dbReference type="InterPro" id="IPR032418">
    <property type="entry name" value="E1_FCCH"/>
</dbReference>
<dbReference type="AlphaFoldDB" id="Q84NQ2"/>
<protein>
    <recommendedName>
        <fullName evidence="6">E1 ubiquitin-activating enzyme</fullName>
        <ecNumber evidence="6">6.2.1.45</ecNumber>
    </recommendedName>
</protein>
<comment type="function">
    <text evidence="2">Activates ubiquitin by first adenylating its C-terminal glycine residue with ATP, and thereafter linking this residue to the side chain of a cysteine residue in E1, yielding a ubiquitin-E1 thioester and free AMP.</text>
</comment>
<dbReference type="FunFam" id="2.40.30.180:FF:000001">
    <property type="entry name" value="ubiquitin-like modifier-activating enzyme 1"/>
    <property type="match status" value="1"/>
</dbReference>
<dbReference type="Gene3D" id="2.40.30.180">
    <property type="entry name" value="Ubiquitin-activating enzyme E1, FCCH domain"/>
    <property type="match status" value="1"/>
</dbReference>
<dbReference type="EMBL" id="AP004333">
    <property type="protein sequence ID" value="BAC75563.1"/>
    <property type="molecule type" value="Genomic_DNA"/>
</dbReference>
<dbReference type="Gene3D" id="1.10.10.2660">
    <property type="entry name" value="Ubiquitin-activating enzyme E1, SCCH domain"/>
    <property type="match status" value="1"/>
</dbReference>
<evidence type="ECO:0000256" key="12">
    <source>
        <dbReference type="RuleBase" id="RU000519"/>
    </source>
</evidence>
<evidence type="ECO:0000256" key="11">
    <source>
        <dbReference type="PROSITE-ProRule" id="PRU10132"/>
    </source>
</evidence>
<dbReference type="InterPro" id="IPR038252">
    <property type="entry name" value="UBA_E1_C_sf"/>
</dbReference>
<feature type="domain" description="Ubiquitin-activating enzyme E1 C-terminal" evidence="14">
    <location>
        <begin position="918"/>
        <end position="1040"/>
    </location>
</feature>
<dbReference type="Gene3D" id="3.50.50.80">
    <property type="entry name" value="Ubiquitin-activating enzyme E1, inactive adenylation domain, subdomain 1"/>
    <property type="match status" value="1"/>
</dbReference>
<dbReference type="PROSITE" id="PS00865">
    <property type="entry name" value="UBIQUITIN_ACTIVAT_2"/>
    <property type="match status" value="1"/>
</dbReference>
<reference evidence="16" key="5">
    <citation type="journal article" date="2008" name="Nucleic Acids Res.">
        <title>The Rice Annotation Project Database (RAP-DB): 2008 update.</title>
        <authorList>
            <consortium name="The Rice Annotation Project (RAP)"/>
            <person name="Tanaka T."/>
            <person name="Antonio B.A."/>
            <person name="Kikuchi S."/>
            <person name="Matsumoto T."/>
            <person name="Nagamura Y."/>
            <person name="Numa H."/>
            <person name="Sakai H."/>
            <person name="Wu J."/>
            <person name="Itoh T."/>
            <person name="Sasaki T."/>
            <person name="Aono R."/>
            <person name="Fujii Y."/>
            <person name="Habara T."/>
            <person name="Harada E."/>
            <person name="Kanno M."/>
            <person name="Kawahara Y."/>
            <person name="Kawashima H."/>
            <person name="Kubooka H."/>
            <person name="Matsuya A."/>
            <person name="Nakaoka H."/>
            <person name="Saichi N."/>
            <person name="Sanbonmatsu R."/>
            <person name="Sato Y."/>
            <person name="Shinso Y."/>
            <person name="Suzuki M."/>
            <person name="Takeda J."/>
            <person name="Tanino M."/>
            <person name="Todokoro F."/>
            <person name="Yamaguchi K."/>
            <person name="Yamamoto N."/>
            <person name="Yamasaki C."/>
            <person name="Imanishi T."/>
            <person name="Okido T."/>
            <person name="Tada M."/>
            <person name="Ikeo K."/>
            <person name="Tateno Y."/>
            <person name="Gojobori T."/>
            <person name="Lin Y.C."/>
            <person name="Wei F.J."/>
            <person name="Hsing Y.I."/>
            <person name="Zhao Q."/>
            <person name="Han B."/>
            <person name="Kramer M.R."/>
            <person name="McCombie R.W."/>
            <person name="Lonsdale D."/>
            <person name="O'Donovan C.C."/>
            <person name="Whitfield E.J."/>
            <person name="Apweiler R."/>
            <person name="Koyanagi K.O."/>
            <person name="Khurana J.P."/>
            <person name="Raghuvanshi S."/>
            <person name="Singh N.K."/>
            <person name="Tyagi A.K."/>
            <person name="Haberer G."/>
            <person name="Fujisawa M."/>
            <person name="Hosokawa S."/>
            <person name="Ito Y."/>
            <person name="Ikawa H."/>
            <person name="Shibata M."/>
            <person name="Yamamoto M."/>
            <person name="Bruskiewich R.M."/>
            <person name="Hoen D.R."/>
            <person name="Bureau TE."/>
            <person name="Namiki N."/>
            <person name="Ohyanagi H."/>
            <person name="Sakai Y."/>
            <person name="Nobushima S."/>
            <person name="Sakata K."/>
            <person name="Barrero R.A."/>
            <person name="Sato Y."/>
            <person name="Souvorov A."/>
            <person name="Smith-White B."/>
            <person name="Tatusova T."/>
            <person name="An S."/>
            <person name="An G."/>
            <person name="OOta S."/>
            <person name="Fuks G."/>
            <person name="Messing J."/>
            <person name="Christie K.R."/>
            <person name="Lieberherr D."/>
            <person name="Kim H."/>
            <person name="Zuccolo A."/>
            <person name="Wing R.A."/>
            <person name="Nobuta K."/>
            <person name="Green P.J."/>
            <person name="Lu C."/>
            <person name="Meyers BC."/>
            <person name="Chaparro C."/>
            <person name="Piegu B."/>
            <person name="Panaud O."/>
            <person name="Echeverria M."/>
        </authorList>
    </citation>
    <scope>NUCLEOTIDE SEQUENCE</scope>
</reference>
<organism evidence="15 17">
    <name type="scientific">Oryza sativa subsp. japonica</name>
    <name type="common">Rice</name>
    <dbReference type="NCBI Taxonomy" id="39947"/>
    <lineage>
        <taxon>Eukaryota</taxon>
        <taxon>Viridiplantae</taxon>
        <taxon>Streptophyta</taxon>
        <taxon>Embryophyta</taxon>
        <taxon>Tracheophyta</taxon>
        <taxon>Spermatophyta</taxon>
        <taxon>Magnoliopsida</taxon>
        <taxon>Liliopsida</taxon>
        <taxon>Poales</taxon>
        <taxon>Poaceae</taxon>
        <taxon>BOP clade</taxon>
        <taxon>Oryzoideae</taxon>
        <taxon>Oryzeae</taxon>
        <taxon>Oryzinae</taxon>
        <taxon>Oryza</taxon>
        <taxon>Oryza sativa</taxon>
    </lineage>
</organism>
<reference evidence="16" key="3">
    <citation type="journal article" date="2006" name="Nucleic Acids Res.">
        <title>The Rice Annotation Project Database (RAP-DB): hub for Oryza sativa ssp. japonica genome information.</title>
        <authorList>
            <person name="Ohyanagi H."/>
            <person name="Tanaka T."/>
            <person name="Sakai H."/>
            <person name="Shigemoto Y."/>
            <person name="Yamaguchi K."/>
            <person name="Habara T."/>
            <person name="Fujii Y."/>
            <person name="Antonio B.A."/>
            <person name="Nagamura Y."/>
            <person name="Imanishi T."/>
            <person name="Ikeo K."/>
            <person name="Itoh T."/>
            <person name="Gojobori T."/>
            <person name="Sasaki T."/>
        </authorList>
    </citation>
    <scope>NUCLEOTIDE SEQUENCE</scope>
</reference>
<keyword evidence="9 12" id="KW-0833">Ubl conjugation pathway</keyword>
<dbReference type="EMBL" id="AP008213">
    <property type="protein sequence ID" value="BAF22639.1"/>
    <property type="molecule type" value="Genomic_DNA"/>
</dbReference>
<dbReference type="NCBIfam" id="TIGR01408">
    <property type="entry name" value="Ube1"/>
    <property type="match status" value="1"/>
</dbReference>
<accession>Q84NQ2</accession>
<comment type="catalytic activity">
    <reaction evidence="1">
        <text>ATP + ubiquitin + [E1 ubiquitin-activating enzyme]-L-cysteine = AMP + diphosphate + S-ubiquitinyl-[E1 ubiquitin-activating enzyme]-L-cysteine.</text>
        <dbReference type="EC" id="6.2.1.45"/>
    </reaction>
</comment>
<dbReference type="GO" id="GO:0005524">
    <property type="term" value="F:ATP binding"/>
    <property type="evidence" value="ECO:0007669"/>
    <property type="project" value="UniProtKB-KW"/>
</dbReference>
<evidence type="ECO:0000256" key="10">
    <source>
        <dbReference type="ARBA" id="ARBA00022840"/>
    </source>
</evidence>
<dbReference type="Gene3D" id="3.10.290.60">
    <property type="entry name" value="Ubiquitin-activating enzyme E1, UFD domain"/>
    <property type="match status" value="1"/>
</dbReference>
<name>Q84NQ2_ORYSJ</name>
<dbReference type="InterPro" id="IPR042063">
    <property type="entry name" value="Ubi_acti_E1_SCCH"/>
</dbReference>
<dbReference type="InterPro" id="IPR033127">
    <property type="entry name" value="UBQ-activ_enz_E1_Cys_AS"/>
</dbReference>
<dbReference type="InterPro" id="IPR019572">
    <property type="entry name" value="UBA_E1_SCCH"/>
</dbReference>
<dbReference type="Pfam" id="PF16190">
    <property type="entry name" value="E1_FCCH"/>
    <property type="match status" value="1"/>
</dbReference>
<feature type="active site" description="Glycyl thioester intermediate" evidence="11">
    <location>
        <position position="621"/>
    </location>
</feature>
<dbReference type="FunFam" id="3.40.50.12550:FF:000001">
    <property type="entry name" value="Ubiquitin-activating enzyme E1 1"/>
    <property type="match status" value="1"/>
</dbReference>
<evidence type="ECO:0000313" key="15">
    <source>
        <dbReference type="EMBL" id="BAC75563.1"/>
    </source>
</evidence>
<dbReference type="InterPro" id="IPR042449">
    <property type="entry name" value="Ub-E1_IAD_1"/>
</dbReference>
<keyword evidence="10 12" id="KW-0067">ATP-binding</keyword>
<evidence type="ECO:0000256" key="2">
    <source>
        <dbReference type="ARBA" id="ARBA00002457"/>
    </source>
</evidence>
<dbReference type="FunFam" id="1.10.10.2660:FF:000002">
    <property type="entry name" value="Ubiquitin-activating enzyme E1 2"/>
    <property type="match status" value="1"/>
</dbReference>
<comment type="similarity">
    <text evidence="4 12">Belongs to the ubiquitin-activating E1 family.</text>
</comment>
<dbReference type="InterPro" id="IPR018965">
    <property type="entry name" value="Ub-activating_enz_E1_C"/>
</dbReference>
<dbReference type="InterPro" id="IPR032420">
    <property type="entry name" value="E1_4HB"/>
</dbReference>
<dbReference type="FunFam" id="3.10.290.60:FF:000001">
    <property type="entry name" value="Ubiquitin-activating enzyme E1 2"/>
    <property type="match status" value="1"/>
</dbReference>
<dbReference type="SMART" id="SM00985">
    <property type="entry name" value="UBA_e1_C"/>
    <property type="match status" value="1"/>
</dbReference>
<dbReference type="PRINTS" id="PR01849">
    <property type="entry name" value="UBIQUITINACT"/>
</dbReference>
<dbReference type="UniPathway" id="UPA00143"/>
<dbReference type="Gene3D" id="3.40.50.12550">
    <property type="entry name" value="Ubiquitin-activating enzyme E1, inactive adenylation domain, subdomain 2"/>
    <property type="match status" value="1"/>
</dbReference>
<evidence type="ECO:0000256" key="1">
    <source>
        <dbReference type="ARBA" id="ARBA00000488"/>
    </source>
</evidence>
<evidence type="ECO:0000313" key="17">
    <source>
        <dbReference type="Proteomes" id="UP000000763"/>
    </source>
</evidence>
<reference evidence="17" key="6">
    <citation type="journal article" date="2008" name="Nucleic Acids Res.">
        <title>The rice annotation project database (RAP-DB): 2008 update.</title>
        <authorList>
            <consortium name="The rice annotation project (RAP)"/>
        </authorList>
    </citation>
    <scope>GENOME REANNOTATION</scope>
    <source>
        <strain evidence="17">cv. Nipponbare</strain>
    </source>
</reference>
<dbReference type="EC" id="6.2.1.45" evidence="6"/>
<dbReference type="Pfam" id="PF16191">
    <property type="entry name" value="E1_4HB"/>
    <property type="match status" value="1"/>
</dbReference>
<dbReference type="PANTHER" id="PTHR10953">
    <property type="entry name" value="UBIQUITIN-ACTIVATING ENZYME E1"/>
    <property type="match status" value="1"/>
</dbReference>